<proteinExistence type="predicted"/>
<keyword evidence="1" id="KW-1133">Transmembrane helix</keyword>
<dbReference type="Proteomes" id="UP001177023">
    <property type="component" value="Unassembled WGS sequence"/>
</dbReference>
<keyword evidence="1" id="KW-0812">Transmembrane</keyword>
<reference evidence="2" key="1">
    <citation type="submission" date="2023-06" db="EMBL/GenBank/DDBJ databases">
        <authorList>
            <person name="Delattre M."/>
        </authorList>
    </citation>
    <scope>NUCLEOTIDE SEQUENCE</scope>
    <source>
        <strain evidence="2">AF72</strain>
    </source>
</reference>
<organism evidence="2 3">
    <name type="scientific">Mesorhabditis spiculigera</name>
    <dbReference type="NCBI Taxonomy" id="96644"/>
    <lineage>
        <taxon>Eukaryota</taxon>
        <taxon>Metazoa</taxon>
        <taxon>Ecdysozoa</taxon>
        <taxon>Nematoda</taxon>
        <taxon>Chromadorea</taxon>
        <taxon>Rhabditida</taxon>
        <taxon>Rhabditina</taxon>
        <taxon>Rhabditomorpha</taxon>
        <taxon>Rhabditoidea</taxon>
        <taxon>Rhabditidae</taxon>
        <taxon>Mesorhabditinae</taxon>
        <taxon>Mesorhabditis</taxon>
    </lineage>
</organism>
<comment type="caution">
    <text evidence="2">The sequence shown here is derived from an EMBL/GenBank/DDBJ whole genome shotgun (WGS) entry which is preliminary data.</text>
</comment>
<evidence type="ECO:0000256" key="1">
    <source>
        <dbReference type="SAM" id="Phobius"/>
    </source>
</evidence>
<keyword evidence="1" id="KW-0472">Membrane</keyword>
<feature type="non-terminal residue" evidence="2">
    <location>
        <position position="66"/>
    </location>
</feature>
<feature type="transmembrane region" description="Helical" evidence="1">
    <location>
        <begin position="7"/>
        <end position="32"/>
    </location>
</feature>
<evidence type="ECO:0000313" key="2">
    <source>
        <dbReference type="EMBL" id="CAJ0579885.1"/>
    </source>
</evidence>
<name>A0AA36D2T8_9BILA</name>
<gene>
    <name evidence="2" type="ORF">MSPICULIGERA_LOCUS18088</name>
</gene>
<evidence type="ECO:0000313" key="3">
    <source>
        <dbReference type="Proteomes" id="UP001177023"/>
    </source>
</evidence>
<dbReference type="AlphaFoldDB" id="A0AA36D2T8"/>
<sequence length="66" mass="7645">MLARRELLVRFAVLFIGYGFTTFCRRVVFIFLQALHDDLGVDKGRLDEFEWRLAALIQPTKVPTSS</sequence>
<accession>A0AA36D2T8</accession>
<keyword evidence="3" id="KW-1185">Reference proteome</keyword>
<dbReference type="EMBL" id="CATQJA010002657">
    <property type="protein sequence ID" value="CAJ0579885.1"/>
    <property type="molecule type" value="Genomic_DNA"/>
</dbReference>
<protein>
    <submittedName>
        <fullName evidence="2">Uncharacterized protein</fullName>
    </submittedName>
</protein>